<evidence type="ECO:0000313" key="1">
    <source>
        <dbReference type="EMBL" id="ASS85381.1"/>
    </source>
</evidence>
<keyword evidence="1" id="KW-0614">Plasmid</keyword>
<proteinExistence type="predicted"/>
<organism evidence="1">
    <name type="scientific">Escherichia coli str. K-12 substr. MG1655</name>
    <dbReference type="NCBI Taxonomy" id="511145"/>
    <lineage>
        <taxon>Bacteria</taxon>
        <taxon>Pseudomonadati</taxon>
        <taxon>Pseudomonadota</taxon>
        <taxon>Gammaproteobacteria</taxon>
        <taxon>Enterobacterales</taxon>
        <taxon>Enterobacteriaceae</taxon>
        <taxon>Escherichia</taxon>
    </lineage>
</organism>
<accession>A0A223DQY1</accession>
<sequence length="46" mass="5287">MEKGVSVQNTPFAKALNARTTSSPKRRAFARLRVATYRWIRKPDLP</sequence>
<dbReference type="AlphaFoldDB" id="A0A223DQY1"/>
<protein>
    <submittedName>
        <fullName evidence="1">Uncharacterized protein</fullName>
    </submittedName>
</protein>
<dbReference type="EMBL" id="MF521836">
    <property type="protein sequence ID" value="ASS85381.1"/>
    <property type="molecule type" value="Genomic_DNA"/>
</dbReference>
<geneLocation type="plasmid" evidence="1">
    <name>TP114</name>
</geneLocation>
<name>A0A223DQY1_ECOLI</name>
<reference evidence="1" key="1">
    <citation type="submission" date="2017-07" db="EMBL/GenBank/DDBJ databases">
        <title>Complete nucleotide sequence of the IncI2 conjugative plasmid TP114.</title>
        <authorList>
            <person name="Neil K."/>
            <person name="Matteau D."/>
            <person name="Rodrigue S."/>
        </authorList>
    </citation>
    <scope>NUCLEOTIDE SEQUENCE</scope>
    <source>
        <strain evidence="1">K-12</strain>
        <plasmid evidence="1">TP114</plasmid>
    </source>
</reference>